<dbReference type="GO" id="GO:0030313">
    <property type="term" value="C:cell envelope"/>
    <property type="evidence" value="ECO:0007669"/>
    <property type="project" value="UniProtKB-SubCell"/>
</dbReference>
<dbReference type="Proteomes" id="UP000245212">
    <property type="component" value="Unassembled WGS sequence"/>
</dbReference>
<keyword evidence="6" id="KW-1185">Reference proteome</keyword>
<gene>
    <name evidence="5" type="ORF">DD235_03005</name>
</gene>
<dbReference type="PANTHER" id="PTHR46847:SF1">
    <property type="entry name" value="D-ALLOSE-BINDING PERIPLASMIC PROTEIN-RELATED"/>
    <property type="match status" value="1"/>
</dbReference>
<comment type="caution">
    <text evidence="5">The sequence shown here is derived from an EMBL/GenBank/DDBJ whole genome shotgun (WGS) entry which is preliminary data.</text>
</comment>
<dbReference type="EMBL" id="QETA01000001">
    <property type="protein sequence ID" value="PWF25144.1"/>
    <property type="molecule type" value="Genomic_DNA"/>
</dbReference>
<dbReference type="Gene3D" id="3.40.50.2300">
    <property type="match status" value="2"/>
</dbReference>
<organism evidence="5 6">
    <name type="scientific">Corticimicrobacter populi</name>
    <dbReference type="NCBI Taxonomy" id="2175229"/>
    <lineage>
        <taxon>Bacteria</taxon>
        <taxon>Pseudomonadati</taxon>
        <taxon>Pseudomonadota</taxon>
        <taxon>Betaproteobacteria</taxon>
        <taxon>Burkholderiales</taxon>
        <taxon>Alcaligenaceae</taxon>
        <taxon>Corticimicrobacter</taxon>
    </lineage>
</organism>
<comment type="similarity">
    <text evidence="2">Belongs to the bacterial solute-binding protein 2 family.</text>
</comment>
<keyword evidence="3" id="KW-0732">Signal</keyword>
<protein>
    <submittedName>
        <fullName evidence="5">TMAO reductase system periplasmic protein TorT</fullName>
    </submittedName>
</protein>
<evidence type="ECO:0000313" key="6">
    <source>
        <dbReference type="Proteomes" id="UP000245212"/>
    </source>
</evidence>
<proteinExistence type="inferred from homology"/>
<evidence type="ECO:0000313" key="5">
    <source>
        <dbReference type="EMBL" id="PWF25144.1"/>
    </source>
</evidence>
<feature type="domain" description="Periplasmic binding protein/LacI sugar binding" evidence="4">
    <location>
        <begin position="89"/>
        <end position="349"/>
    </location>
</feature>
<name>A0A2V1K1K1_9BURK</name>
<dbReference type="InterPro" id="IPR028082">
    <property type="entry name" value="Peripla_BP_I"/>
</dbReference>
<reference evidence="6" key="1">
    <citation type="submission" date="2018-05" db="EMBL/GenBank/DDBJ databases">
        <authorList>
            <person name="Li Y."/>
        </authorList>
    </citation>
    <scope>NUCLEOTIDE SEQUENCE [LARGE SCALE GENOMIC DNA]</scope>
    <source>
        <strain evidence="6">3d-2-2</strain>
    </source>
</reference>
<dbReference type="SUPFAM" id="SSF53822">
    <property type="entry name" value="Periplasmic binding protein-like I"/>
    <property type="match status" value="1"/>
</dbReference>
<dbReference type="Pfam" id="PF00532">
    <property type="entry name" value="Peripla_BP_1"/>
    <property type="match status" value="1"/>
</dbReference>
<dbReference type="RefSeq" id="WP_109060546.1">
    <property type="nucleotide sequence ID" value="NZ_QETA01000001.1"/>
</dbReference>
<dbReference type="CDD" id="cd06306">
    <property type="entry name" value="PBP1_TorT-like"/>
    <property type="match status" value="1"/>
</dbReference>
<dbReference type="AlphaFoldDB" id="A0A2V1K1K1"/>
<accession>A0A2V1K1K1</accession>
<evidence type="ECO:0000259" key="4">
    <source>
        <dbReference type="Pfam" id="PF00532"/>
    </source>
</evidence>
<evidence type="ECO:0000256" key="2">
    <source>
        <dbReference type="ARBA" id="ARBA00007639"/>
    </source>
</evidence>
<sequence length="392" mass="42915">MKHKDTMRTFYPRARRQCLAWPSLRSLWRGRQWLLAALVTCCGGMLAPSTVALAADTEQAEAWPLRRWQGQEHDTSPVLSQRQPASRPWQVCAIYPHLKDGYWLAVNYGMMEEAARLGVGISVAGAGGYNDLAMQRRQVEACAADPQIDGMLLGTVSYDGLGDLLTSYAAAHPVVALVNDVGGQAVQSRVGVPWYELGRETGQWLARRHPAGSGPVTVAWFLGPRDAGWVLFLDAGFRDAIAGSDVTLATVQWGDTGRSVQRQLVEDVLDTHPDLRYLVGNAVMAEVAVSELHHRGWQDRVGIVSAYMTPGVYRSLARGSILAAATDFPVLQGRLAVQQILARLEGRPAEPYVGPDVALLERDQIQRFPAQWTVPPAGFNPVFQVEPMSGPQ</sequence>
<comment type="subcellular location">
    <subcellularLocation>
        <location evidence="1">Cell envelope</location>
    </subcellularLocation>
</comment>
<dbReference type="PANTHER" id="PTHR46847">
    <property type="entry name" value="D-ALLOSE-BINDING PERIPLASMIC PROTEIN-RELATED"/>
    <property type="match status" value="1"/>
</dbReference>
<evidence type="ECO:0000256" key="3">
    <source>
        <dbReference type="ARBA" id="ARBA00022729"/>
    </source>
</evidence>
<dbReference type="InterPro" id="IPR001761">
    <property type="entry name" value="Peripla_BP/Lac1_sug-bd_dom"/>
</dbReference>
<dbReference type="NCBIfam" id="NF008185">
    <property type="entry name" value="PRK10936.1"/>
    <property type="match status" value="1"/>
</dbReference>
<evidence type="ECO:0000256" key="1">
    <source>
        <dbReference type="ARBA" id="ARBA00004196"/>
    </source>
</evidence>